<proteinExistence type="predicted"/>
<reference evidence="2" key="1">
    <citation type="submission" date="2020-02" db="EMBL/GenBank/DDBJ databases">
        <authorList>
            <person name="Meier V. D."/>
        </authorList>
    </citation>
    <scope>NUCLEOTIDE SEQUENCE</scope>
    <source>
        <strain evidence="2">AVDCRST_MAG04</strain>
    </source>
</reference>
<feature type="non-terminal residue" evidence="2">
    <location>
        <position position="61"/>
    </location>
</feature>
<sequence>TPWRPGASRARQASRPCWWTRRRALAPSRAGWRRRWARATCRSPAAKPPTPSPARSGRRRR</sequence>
<organism evidence="2">
    <name type="scientific">uncultured Acetobacteraceae bacterium</name>
    <dbReference type="NCBI Taxonomy" id="169975"/>
    <lineage>
        <taxon>Bacteria</taxon>
        <taxon>Pseudomonadati</taxon>
        <taxon>Pseudomonadota</taxon>
        <taxon>Alphaproteobacteria</taxon>
        <taxon>Acetobacterales</taxon>
        <taxon>Acetobacteraceae</taxon>
        <taxon>environmental samples</taxon>
    </lineage>
</organism>
<dbReference type="GO" id="GO:0016851">
    <property type="term" value="F:magnesium chelatase activity"/>
    <property type="evidence" value="ECO:0007669"/>
    <property type="project" value="UniProtKB-EC"/>
</dbReference>
<dbReference type="AlphaFoldDB" id="A0A6J4HFC8"/>
<dbReference type="EMBL" id="CADCTL010000048">
    <property type="protein sequence ID" value="CAA9221690.1"/>
    <property type="molecule type" value="Genomic_DNA"/>
</dbReference>
<name>A0A6J4HFC8_9PROT</name>
<feature type="non-terminal residue" evidence="2">
    <location>
        <position position="1"/>
    </location>
</feature>
<dbReference type="EC" id="6.6.1.1" evidence="2"/>
<evidence type="ECO:0000256" key="1">
    <source>
        <dbReference type="SAM" id="MobiDB-lite"/>
    </source>
</evidence>
<keyword evidence="2" id="KW-0436">Ligase</keyword>
<feature type="region of interest" description="Disordered" evidence="1">
    <location>
        <begin position="39"/>
        <end position="61"/>
    </location>
</feature>
<gene>
    <name evidence="2" type="ORF">AVDCRST_MAG04-659</name>
</gene>
<accession>A0A6J4HFC8</accession>
<protein>
    <submittedName>
        <fullName evidence="2">Protoporphyrin IX Mg-chelatase subunit D</fullName>
        <ecNumber evidence="2">6.6.1.1</ecNumber>
    </submittedName>
</protein>
<evidence type="ECO:0000313" key="2">
    <source>
        <dbReference type="EMBL" id="CAA9221690.1"/>
    </source>
</evidence>